<dbReference type="AlphaFoldDB" id="A0A1F6T1H4"/>
<feature type="chain" id="PRO_5009526516" evidence="1">
    <location>
        <begin position="21"/>
        <end position="161"/>
    </location>
</feature>
<dbReference type="Gene3D" id="3.40.30.10">
    <property type="entry name" value="Glutaredoxin"/>
    <property type="match status" value="1"/>
</dbReference>
<dbReference type="GO" id="GO:0016491">
    <property type="term" value="F:oxidoreductase activity"/>
    <property type="evidence" value="ECO:0007669"/>
    <property type="project" value="InterPro"/>
</dbReference>
<organism evidence="3 4">
    <name type="scientific">Candidatus Muproteobacteria bacterium RBG_16_62_13</name>
    <dbReference type="NCBI Taxonomy" id="1817756"/>
    <lineage>
        <taxon>Bacteria</taxon>
        <taxon>Pseudomonadati</taxon>
        <taxon>Pseudomonadota</taxon>
        <taxon>Candidatus Muproteobacteria</taxon>
    </lineage>
</organism>
<feature type="signal peptide" evidence="1">
    <location>
        <begin position="1"/>
        <end position="20"/>
    </location>
</feature>
<dbReference type="STRING" id="1817756.A2140_07945"/>
<dbReference type="InterPro" id="IPR050553">
    <property type="entry name" value="Thioredoxin_ResA/DsbE_sf"/>
</dbReference>
<dbReference type="InterPro" id="IPR013740">
    <property type="entry name" value="Redoxin"/>
</dbReference>
<sequence length="161" mass="17768">MKRHRVILALALVVALPLLAAARAAGAPDFTIATDQGPLRLASLRGKVVYLDYWASWCEPCRQSFPWMNEMQARYGEKGLVVVAVNLDKDAAEARRFLASFPARFTVAFDPDGKTARRLALKGMPSSFLIDRQGQIVGTHVGFREAGKGKIENEIRAQLAR</sequence>
<proteinExistence type="predicted"/>
<dbReference type="EMBL" id="MFSQ01000103">
    <property type="protein sequence ID" value="OGI39022.1"/>
    <property type="molecule type" value="Genomic_DNA"/>
</dbReference>
<dbReference type="PANTHER" id="PTHR42852:SF18">
    <property type="entry name" value="CHROMOSOME UNDETERMINED SCAFFOLD_47, WHOLE GENOME SHOTGUN SEQUENCE"/>
    <property type="match status" value="1"/>
</dbReference>
<dbReference type="Proteomes" id="UP000178379">
    <property type="component" value="Unassembled WGS sequence"/>
</dbReference>
<dbReference type="SUPFAM" id="SSF52833">
    <property type="entry name" value="Thioredoxin-like"/>
    <property type="match status" value="1"/>
</dbReference>
<dbReference type="Pfam" id="PF08534">
    <property type="entry name" value="Redoxin"/>
    <property type="match status" value="1"/>
</dbReference>
<comment type="caution">
    <text evidence="3">The sequence shown here is derived from an EMBL/GenBank/DDBJ whole genome shotgun (WGS) entry which is preliminary data.</text>
</comment>
<evidence type="ECO:0000259" key="2">
    <source>
        <dbReference type="PROSITE" id="PS51352"/>
    </source>
</evidence>
<gene>
    <name evidence="3" type="ORF">A2140_07945</name>
</gene>
<evidence type="ECO:0000313" key="4">
    <source>
        <dbReference type="Proteomes" id="UP000178379"/>
    </source>
</evidence>
<dbReference type="CDD" id="cd02966">
    <property type="entry name" value="TlpA_like_family"/>
    <property type="match status" value="1"/>
</dbReference>
<protein>
    <submittedName>
        <fullName evidence="3">Thiol:disulfide interchange protein</fullName>
    </submittedName>
</protein>
<dbReference type="InterPro" id="IPR036249">
    <property type="entry name" value="Thioredoxin-like_sf"/>
</dbReference>
<dbReference type="PROSITE" id="PS51352">
    <property type="entry name" value="THIOREDOXIN_2"/>
    <property type="match status" value="1"/>
</dbReference>
<evidence type="ECO:0000313" key="3">
    <source>
        <dbReference type="EMBL" id="OGI39022.1"/>
    </source>
</evidence>
<name>A0A1F6T1H4_9PROT</name>
<reference evidence="3 4" key="1">
    <citation type="journal article" date="2016" name="Nat. Commun.">
        <title>Thousands of microbial genomes shed light on interconnected biogeochemical processes in an aquifer system.</title>
        <authorList>
            <person name="Anantharaman K."/>
            <person name="Brown C.T."/>
            <person name="Hug L.A."/>
            <person name="Sharon I."/>
            <person name="Castelle C.J."/>
            <person name="Probst A.J."/>
            <person name="Thomas B.C."/>
            <person name="Singh A."/>
            <person name="Wilkins M.J."/>
            <person name="Karaoz U."/>
            <person name="Brodie E.L."/>
            <person name="Williams K.H."/>
            <person name="Hubbard S.S."/>
            <person name="Banfield J.F."/>
        </authorList>
    </citation>
    <scope>NUCLEOTIDE SEQUENCE [LARGE SCALE GENOMIC DNA]</scope>
</reference>
<dbReference type="PANTHER" id="PTHR42852">
    <property type="entry name" value="THIOL:DISULFIDE INTERCHANGE PROTEIN DSBE"/>
    <property type="match status" value="1"/>
</dbReference>
<dbReference type="InterPro" id="IPR013766">
    <property type="entry name" value="Thioredoxin_domain"/>
</dbReference>
<evidence type="ECO:0000256" key="1">
    <source>
        <dbReference type="SAM" id="SignalP"/>
    </source>
</evidence>
<accession>A0A1F6T1H4</accession>
<keyword evidence="1" id="KW-0732">Signal</keyword>
<feature type="domain" description="Thioredoxin" evidence="2">
    <location>
        <begin position="21"/>
        <end position="160"/>
    </location>
</feature>